<evidence type="ECO:0000256" key="2">
    <source>
        <dbReference type="ARBA" id="ARBA00007317"/>
    </source>
</evidence>
<name>E4RKW2_HALHG</name>
<feature type="domain" description="Lipoyl-binding" evidence="9">
    <location>
        <begin position="2"/>
        <end position="77"/>
    </location>
</feature>
<dbReference type="Pfam" id="PF00364">
    <property type="entry name" value="Biotin_lipoyl"/>
    <property type="match status" value="1"/>
</dbReference>
<dbReference type="Gene3D" id="3.30.559.10">
    <property type="entry name" value="Chloramphenicol acetyltransferase-like domain"/>
    <property type="match status" value="1"/>
</dbReference>
<keyword evidence="3 6" id="KW-0808">Transferase</keyword>
<gene>
    <name evidence="11" type="ordered locus">Halsa_2295</name>
</gene>
<organism evidence="11 12">
    <name type="scientific">Halanaerobium hydrogeniformans</name>
    <name type="common">Halanaerobium sp. (strain sapolanicus)</name>
    <dbReference type="NCBI Taxonomy" id="656519"/>
    <lineage>
        <taxon>Bacteria</taxon>
        <taxon>Bacillati</taxon>
        <taxon>Bacillota</taxon>
        <taxon>Clostridia</taxon>
        <taxon>Halanaerobiales</taxon>
        <taxon>Halanaerobiaceae</taxon>
        <taxon>Halanaerobium</taxon>
    </lineage>
</organism>
<keyword evidence="7" id="KW-0175">Coiled coil</keyword>
<feature type="coiled-coil region" evidence="7">
    <location>
        <begin position="306"/>
        <end position="337"/>
    </location>
</feature>
<dbReference type="Gene3D" id="4.10.320.10">
    <property type="entry name" value="E3-binding domain"/>
    <property type="match status" value="1"/>
</dbReference>
<keyword evidence="4 6" id="KW-0450">Lipoyl</keyword>
<dbReference type="CDD" id="cd06849">
    <property type="entry name" value="lipoyl_domain"/>
    <property type="match status" value="1"/>
</dbReference>
<evidence type="ECO:0000256" key="6">
    <source>
        <dbReference type="RuleBase" id="RU003423"/>
    </source>
</evidence>
<proteinExistence type="inferred from homology"/>
<dbReference type="PROSITE" id="PS50968">
    <property type="entry name" value="BIOTINYL_LIPOYL"/>
    <property type="match status" value="1"/>
</dbReference>
<dbReference type="SUPFAM" id="SSF47005">
    <property type="entry name" value="Peripheral subunit-binding domain of 2-oxo acid dehydrogenase complex"/>
    <property type="match status" value="1"/>
</dbReference>
<dbReference type="Pfam" id="PF02817">
    <property type="entry name" value="E3_binding"/>
    <property type="match status" value="1"/>
</dbReference>
<feature type="compositionally biased region" description="Acidic residues" evidence="8">
    <location>
        <begin position="93"/>
        <end position="105"/>
    </location>
</feature>
<protein>
    <recommendedName>
        <fullName evidence="6">Dihydrolipoamide acetyltransferase component of pyruvate dehydrogenase complex</fullName>
        <ecNumber evidence="6">2.3.1.-</ecNumber>
    </recommendedName>
</protein>
<dbReference type="KEGG" id="has:Halsa_2295"/>
<evidence type="ECO:0000256" key="5">
    <source>
        <dbReference type="ARBA" id="ARBA00023315"/>
    </source>
</evidence>
<dbReference type="eggNOG" id="COG0508">
    <property type="taxonomic scope" value="Bacteria"/>
</dbReference>
<dbReference type="EC" id="2.3.1.-" evidence="6"/>
<dbReference type="EMBL" id="CP002304">
    <property type="protein sequence ID" value="ADQ15703.1"/>
    <property type="molecule type" value="Genomic_DNA"/>
</dbReference>
<keyword evidence="5 6" id="KW-0012">Acyltransferase</keyword>
<evidence type="ECO:0000256" key="1">
    <source>
        <dbReference type="ARBA" id="ARBA00001938"/>
    </source>
</evidence>
<evidence type="ECO:0000256" key="4">
    <source>
        <dbReference type="ARBA" id="ARBA00022823"/>
    </source>
</evidence>
<dbReference type="STRING" id="656519.Halsa_2295"/>
<dbReference type="Gene3D" id="2.40.50.100">
    <property type="match status" value="1"/>
</dbReference>
<dbReference type="AlphaFoldDB" id="E4RKW2"/>
<dbReference type="InterPro" id="IPR001078">
    <property type="entry name" value="2-oxoacid_DH_actylTfrase"/>
</dbReference>
<evidence type="ECO:0000259" key="9">
    <source>
        <dbReference type="PROSITE" id="PS50968"/>
    </source>
</evidence>
<evidence type="ECO:0000259" key="10">
    <source>
        <dbReference type="PROSITE" id="PS51826"/>
    </source>
</evidence>
<dbReference type="PANTHER" id="PTHR43178">
    <property type="entry name" value="DIHYDROLIPOAMIDE ACETYLTRANSFERASE COMPONENT OF PYRUVATE DEHYDROGENASE COMPLEX"/>
    <property type="match status" value="1"/>
</dbReference>
<sequence>MASELIMPKLSMTMEEGQIVNWLKDEGEEVEAGEVILEVLSDKTNFEIESPDNGILLKKLYQEDDVVPVTEVIAYIGEEDEDIDELIDKTEEDSAAEIEEVEEESSDKAEEKEEVKIESDVEISTESEEIVVDKIKTVPAVRRIARENNIDLNLVKASSEDNVIRVKDIREYMDSKAAKEKEKEAELKSVKEPSSEETIIDKLTGIRKASAKKVKESWTEIPHVTITNEVNMEKLLELKDDWNKHQGDDKLKVSVTDILIKIVATVMEKHKVLNAYLEEEKIVYNDNINIGLAVSLGDKLTAPVLKDLKNQKIQNIVKEKQQLIEKAKNNKLSSEDLSGARLTITNLGMYGTEIFTPIINAPASSILGVGKIKKKPVVVDDEIVIQRMMWLSLAFDHRLVEGAPAANFLNEIKELIEFPAKVMF</sequence>
<dbReference type="InterPro" id="IPR023213">
    <property type="entry name" value="CAT-like_dom_sf"/>
</dbReference>
<dbReference type="PANTHER" id="PTHR43178:SF5">
    <property type="entry name" value="LIPOAMIDE ACYLTRANSFERASE COMPONENT OF BRANCHED-CHAIN ALPHA-KETO ACID DEHYDROGENASE COMPLEX, MITOCHONDRIAL"/>
    <property type="match status" value="1"/>
</dbReference>
<reference evidence="11 12" key="2">
    <citation type="journal article" date="2011" name="J. Bacteriol.">
        <title>Complete Genome Sequence of the Haloalkaliphilic, Hydrogen Producing Halanaerobium hydrogenoformans.</title>
        <authorList>
            <person name="Brown S.D."/>
            <person name="Begemann M.B."/>
            <person name="Mormile M.R."/>
            <person name="Wall J.D."/>
            <person name="Han C.S."/>
            <person name="Goodwin L.A."/>
            <person name="Pitluck S."/>
            <person name="Land M.L."/>
            <person name="Hauser L.J."/>
            <person name="Elias D.A."/>
        </authorList>
    </citation>
    <scope>NUCLEOTIDE SEQUENCE [LARGE SCALE GENOMIC DNA]</scope>
    <source>
        <strain evidence="12">sapolanicus</strain>
    </source>
</reference>
<accession>E4RKW2</accession>
<dbReference type="InterPro" id="IPR050743">
    <property type="entry name" value="2-oxoacid_DH_E2_comp"/>
</dbReference>
<dbReference type="Pfam" id="PF00198">
    <property type="entry name" value="2-oxoacid_dh"/>
    <property type="match status" value="1"/>
</dbReference>
<dbReference type="InterPro" id="IPR036625">
    <property type="entry name" value="E3-bd_dom_sf"/>
</dbReference>
<reference evidence="11 12" key="1">
    <citation type="submission" date="2010-11" db="EMBL/GenBank/DDBJ databases">
        <title>Complete sequence of Halanaerobium sp. sapolanicus.</title>
        <authorList>
            <consortium name="US DOE Joint Genome Institute"/>
            <person name="Lucas S."/>
            <person name="Copeland A."/>
            <person name="Lapidus A."/>
            <person name="Cheng J.-F."/>
            <person name="Bruce D."/>
            <person name="Goodwin L."/>
            <person name="Pitluck S."/>
            <person name="Davenport K."/>
            <person name="Detter J.C."/>
            <person name="Han C."/>
            <person name="Tapia R."/>
            <person name="Land M."/>
            <person name="Hauser L."/>
            <person name="Jeffries C."/>
            <person name="Kyrpides N."/>
            <person name="Ivanova N."/>
            <person name="Mikhailova N."/>
            <person name="Begemann M.B."/>
            <person name="Mormile M.R."/>
            <person name="Wall J.D."/>
            <person name="Elias D.A."/>
            <person name="Woyke T."/>
        </authorList>
    </citation>
    <scope>NUCLEOTIDE SEQUENCE [LARGE SCALE GENOMIC DNA]</scope>
    <source>
        <strain evidence="12">sapolanicus</strain>
    </source>
</reference>
<dbReference type="Proteomes" id="UP000007434">
    <property type="component" value="Chromosome"/>
</dbReference>
<evidence type="ECO:0000256" key="7">
    <source>
        <dbReference type="SAM" id="Coils"/>
    </source>
</evidence>
<evidence type="ECO:0000313" key="12">
    <source>
        <dbReference type="Proteomes" id="UP000007434"/>
    </source>
</evidence>
<evidence type="ECO:0000256" key="3">
    <source>
        <dbReference type="ARBA" id="ARBA00022679"/>
    </source>
</evidence>
<feature type="region of interest" description="Disordered" evidence="8">
    <location>
        <begin position="93"/>
        <end position="120"/>
    </location>
</feature>
<evidence type="ECO:0000256" key="8">
    <source>
        <dbReference type="SAM" id="MobiDB-lite"/>
    </source>
</evidence>
<comment type="cofactor">
    <cofactor evidence="1 6">
        <name>(R)-lipoate</name>
        <dbReference type="ChEBI" id="CHEBI:83088"/>
    </cofactor>
</comment>
<dbReference type="RefSeq" id="WP_013406767.1">
    <property type="nucleotide sequence ID" value="NC_014654.1"/>
</dbReference>
<dbReference type="GO" id="GO:0016407">
    <property type="term" value="F:acetyltransferase activity"/>
    <property type="evidence" value="ECO:0007669"/>
    <property type="project" value="TreeGrafter"/>
</dbReference>
<feature type="domain" description="Peripheral subunit-binding (PSBD)" evidence="10">
    <location>
        <begin position="136"/>
        <end position="173"/>
    </location>
</feature>
<dbReference type="SUPFAM" id="SSF51230">
    <property type="entry name" value="Single hybrid motif"/>
    <property type="match status" value="1"/>
</dbReference>
<comment type="similarity">
    <text evidence="2 6">Belongs to the 2-oxoacid dehydrogenase family.</text>
</comment>
<evidence type="ECO:0000313" key="11">
    <source>
        <dbReference type="EMBL" id="ADQ15703.1"/>
    </source>
</evidence>
<dbReference type="GO" id="GO:0031405">
    <property type="term" value="F:lipoic acid binding"/>
    <property type="evidence" value="ECO:0007669"/>
    <property type="project" value="TreeGrafter"/>
</dbReference>
<dbReference type="InterPro" id="IPR000089">
    <property type="entry name" value="Biotin_lipoyl"/>
</dbReference>
<feature type="compositionally biased region" description="Basic and acidic residues" evidence="8">
    <location>
        <begin position="106"/>
        <end position="119"/>
    </location>
</feature>
<dbReference type="SUPFAM" id="SSF52777">
    <property type="entry name" value="CoA-dependent acyltransferases"/>
    <property type="match status" value="1"/>
</dbReference>
<dbReference type="HOGENOM" id="CLU_016733_10_2_9"/>
<dbReference type="PROSITE" id="PS51826">
    <property type="entry name" value="PSBD"/>
    <property type="match status" value="1"/>
</dbReference>
<dbReference type="GO" id="GO:0005737">
    <property type="term" value="C:cytoplasm"/>
    <property type="evidence" value="ECO:0007669"/>
    <property type="project" value="TreeGrafter"/>
</dbReference>
<dbReference type="InterPro" id="IPR011053">
    <property type="entry name" value="Single_hybrid_motif"/>
</dbReference>
<keyword evidence="12" id="KW-1185">Reference proteome</keyword>
<dbReference type="InterPro" id="IPR004167">
    <property type="entry name" value="PSBD"/>
</dbReference>
<dbReference type="OrthoDB" id="9805770at2"/>